<dbReference type="PANTHER" id="PTHR24179:SF20">
    <property type="entry name" value="PROTEIN PHOSPHATASE 1 REGULATORY SUBUNIT 12A"/>
    <property type="match status" value="1"/>
</dbReference>
<dbReference type="CDD" id="cd21944">
    <property type="entry name" value="IPD_MYPT1"/>
    <property type="match status" value="1"/>
</dbReference>
<keyword evidence="4 6" id="KW-0040">ANK repeat</keyword>
<feature type="compositionally biased region" description="Low complexity" evidence="8">
    <location>
        <begin position="570"/>
        <end position="583"/>
    </location>
</feature>
<evidence type="ECO:0000256" key="7">
    <source>
        <dbReference type="SAM" id="Coils"/>
    </source>
</evidence>
<feature type="compositionally biased region" description="Basic residues" evidence="8">
    <location>
        <begin position="784"/>
        <end position="795"/>
    </location>
</feature>
<feature type="compositionally biased region" description="Basic and acidic residues" evidence="8">
    <location>
        <begin position="663"/>
        <end position="711"/>
    </location>
</feature>
<dbReference type="InterPro" id="IPR017401">
    <property type="entry name" value="MYPT1/MYPT2/Mbs85"/>
</dbReference>
<feature type="compositionally biased region" description="Polar residues" evidence="8">
    <location>
        <begin position="827"/>
        <end position="842"/>
    </location>
</feature>
<evidence type="ECO:0000256" key="6">
    <source>
        <dbReference type="PROSITE-ProRule" id="PRU00023"/>
    </source>
</evidence>
<feature type="repeat" description="ANK" evidence="6">
    <location>
        <begin position="231"/>
        <end position="263"/>
    </location>
</feature>
<reference evidence="10" key="1">
    <citation type="submission" date="2025-08" db="UniProtKB">
        <authorList>
            <consortium name="Ensembl"/>
        </authorList>
    </citation>
    <scope>IDENTIFICATION</scope>
</reference>
<dbReference type="InterPro" id="IPR036770">
    <property type="entry name" value="Ankyrin_rpt-contain_sf"/>
</dbReference>
<organism evidence="10 11">
    <name type="scientific">Apteryx owenii</name>
    <name type="common">Little spotted kiwi</name>
    <dbReference type="NCBI Taxonomy" id="8824"/>
    <lineage>
        <taxon>Eukaryota</taxon>
        <taxon>Metazoa</taxon>
        <taxon>Chordata</taxon>
        <taxon>Craniata</taxon>
        <taxon>Vertebrata</taxon>
        <taxon>Euteleostomi</taxon>
        <taxon>Archelosauria</taxon>
        <taxon>Archosauria</taxon>
        <taxon>Dinosauria</taxon>
        <taxon>Saurischia</taxon>
        <taxon>Theropoda</taxon>
        <taxon>Coelurosauria</taxon>
        <taxon>Aves</taxon>
        <taxon>Palaeognathae</taxon>
        <taxon>Apterygiformes</taxon>
        <taxon>Apterygidae</taxon>
        <taxon>Apteryx</taxon>
    </lineage>
</organism>
<dbReference type="PIRSF" id="PIRSF038141">
    <property type="entry name" value="PP1_12ABC_vert"/>
    <property type="match status" value="1"/>
</dbReference>
<feature type="repeat" description="ANK" evidence="6">
    <location>
        <begin position="198"/>
        <end position="230"/>
    </location>
</feature>
<feature type="compositionally biased region" description="Low complexity" evidence="8">
    <location>
        <begin position="519"/>
        <end position="529"/>
    </location>
</feature>
<feature type="compositionally biased region" description="Polar residues" evidence="8">
    <location>
        <begin position="544"/>
        <end position="559"/>
    </location>
</feature>
<evidence type="ECO:0000256" key="5">
    <source>
        <dbReference type="PIRNR" id="PIRNR038141"/>
    </source>
</evidence>
<evidence type="ECO:0000256" key="4">
    <source>
        <dbReference type="ARBA" id="ARBA00023043"/>
    </source>
</evidence>
<feature type="compositionally biased region" description="Basic and acidic residues" evidence="8">
    <location>
        <begin position="618"/>
        <end position="627"/>
    </location>
</feature>
<dbReference type="Gene3D" id="1.25.40.20">
    <property type="entry name" value="Ankyrin repeat-containing domain"/>
    <property type="match status" value="2"/>
</dbReference>
<dbReference type="PANTHER" id="PTHR24179">
    <property type="entry name" value="PROTEIN PHOSPHATASE 1 REGULATORY SUBUNIT 12"/>
    <property type="match status" value="1"/>
</dbReference>
<name>A0A8B9Q4V2_APTOW</name>
<feature type="compositionally biased region" description="Basic and acidic residues" evidence="8">
    <location>
        <begin position="758"/>
        <end position="783"/>
    </location>
</feature>
<keyword evidence="2 5" id="KW-0963">Cytoplasm</keyword>
<sequence length="975" mass="109074">MKMADAKQKRNEQLKRWIGSETDLEPPVVKRKKTKVKFDDGAVFLAACSSGDTEEVLRLLERGADINYANVDGLTALHQACIDDNVDMVKFLVENGANINQPDNEGWIPLHAAASCGYLDIAEYLISQGAHVGAVNSEGDTPLDIAEEEAMEELLQNEVNRQGVDIEAARKEEERIMLRDARQWLNSGHINDVRHAKSGGTALHVAAAKGYTEVLKLLIQARYDVNIKDYDGWTPLHAAAHWGKEEACRILVENLCDMEAVNKVGQTAFDVADEDILGYLEELQKKQNLLHNEKREKKSPLIESTAMDNNQMQKTFKNKETLIMEQEKNASSIESLEQEKADEEEEGKKDESSCSSEEDDDDDSESEAETDKTKPLAAVTSNANTTSTQSASVAVTAPSVTSGQGTPSSPIKKFPTSATKVSPKEEERKDESPASWRLGLRKTGSYGALAEITASKEAQKEKDSAGVMRSASSPRLSSSLDNKEKEKDGKGTRLAYVAPTIPRRLASTSDIDEKENRDSSASSIRGGSSYTRRKWEEDAKKNSLNEGPTSLNTSYQRSGSFGRRQDDLISSSVPSTTSTVTSSAGLQKALPASTNTTTKSTTGSTSAGVQSRSYLTPVRDEESESQRKARSRQARQSRRSTQGVTLTDLQEAEKTIGRSRPTRTREQENEEKEKEEKEKQDKEKQEEKKESETKDDDYRQRYSRTVEEPYHRYRPTSTSTSSSSTSSLSTSTSSLSTSSQLNRPNSLIGITSAYSRSGTKESEREGGKKGEEKEEDKSQTKSIRERRRPREKRRSTGVSFWTQDSDENEQEHQSDSEEGTNKKETQSDSLSRYDTGSLSMSSGDRYDSVQGRAGSQSYLEDRKSYCSRQDKEDSTDFKKLYEQILAENEKLKAQLHDTNMELTDLKLQLEKTTQRQERFADRSLLEMEKRERRALERRISEMEEELKMLPDLKADNQRLKDENGALIRVISKLSK</sequence>
<feature type="compositionally biased region" description="Basic and acidic residues" evidence="8">
    <location>
        <begin position="810"/>
        <end position="826"/>
    </location>
</feature>
<keyword evidence="11" id="KW-1185">Reference proteome</keyword>
<dbReference type="GO" id="GO:0030018">
    <property type="term" value="C:Z disc"/>
    <property type="evidence" value="ECO:0007669"/>
    <property type="project" value="TreeGrafter"/>
</dbReference>
<dbReference type="PROSITE" id="PS50297">
    <property type="entry name" value="ANK_REP_REGION"/>
    <property type="match status" value="4"/>
</dbReference>
<dbReference type="InterPro" id="IPR031775">
    <property type="entry name" value="PRKG1_interact"/>
</dbReference>
<proteinExistence type="predicted"/>
<feature type="domain" description="cGMP-dependent protein kinase interacting" evidence="9">
    <location>
        <begin position="876"/>
        <end position="975"/>
    </location>
</feature>
<feature type="compositionally biased region" description="Basic and acidic residues" evidence="8">
    <location>
        <begin position="422"/>
        <end position="432"/>
    </location>
</feature>
<dbReference type="PROSITE" id="PS50088">
    <property type="entry name" value="ANK_REPEAT"/>
    <property type="match status" value="4"/>
</dbReference>
<evidence type="ECO:0000256" key="2">
    <source>
        <dbReference type="ARBA" id="ARBA00022490"/>
    </source>
</evidence>
<keyword evidence="7" id="KW-0175">Coiled coil</keyword>
<dbReference type="SMART" id="SM00248">
    <property type="entry name" value="ANK"/>
    <property type="match status" value="6"/>
</dbReference>
<evidence type="ECO:0000256" key="8">
    <source>
        <dbReference type="SAM" id="MobiDB-lite"/>
    </source>
</evidence>
<dbReference type="SUPFAM" id="SSF48403">
    <property type="entry name" value="Ankyrin repeat"/>
    <property type="match status" value="1"/>
</dbReference>
<feature type="compositionally biased region" description="Basic and acidic residues" evidence="8">
    <location>
        <begin position="533"/>
        <end position="543"/>
    </location>
</feature>
<dbReference type="InterPro" id="IPR002110">
    <property type="entry name" value="Ankyrin_rpt"/>
</dbReference>
<dbReference type="InterPro" id="IPR051226">
    <property type="entry name" value="PP1_Regulatory_Subunit"/>
</dbReference>
<feature type="repeat" description="ANK" evidence="6">
    <location>
        <begin position="105"/>
        <end position="137"/>
    </location>
</feature>
<dbReference type="AlphaFoldDB" id="A0A8B9Q4V2"/>
<comment type="subunit">
    <text evidence="5">PP1 comprises a catalytic subunit, and one or several targeting or regulatory subunits.</text>
</comment>
<evidence type="ECO:0000259" key="9">
    <source>
        <dbReference type="Pfam" id="PF15898"/>
    </source>
</evidence>
<feature type="compositionally biased region" description="Acidic residues" evidence="8">
    <location>
        <begin position="356"/>
        <end position="368"/>
    </location>
</feature>
<dbReference type="Gene3D" id="6.10.250.1820">
    <property type="match status" value="1"/>
</dbReference>
<evidence type="ECO:0000313" key="11">
    <source>
        <dbReference type="Proteomes" id="UP000694424"/>
    </source>
</evidence>
<evidence type="ECO:0000256" key="1">
    <source>
        <dbReference type="ARBA" id="ARBA00004496"/>
    </source>
</evidence>
<feature type="compositionally biased region" description="Basic and acidic residues" evidence="8">
    <location>
        <begin position="291"/>
        <end position="300"/>
    </location>
</feature>
<dbReference type="GO" id="GO:0007165">
    <property type="term" value="P:signal transduction"/>
    <property type="evidence" value="ECO:0007669"/>
    <property type="project" value="InterPro"/>
</dbReference>
<dbReference type="GO" id="GO:0019208">
    <property type="term" value="F:phosphatase regulator activity"/>
    <property type="evidence" value="ECO:0007669"/>
    <property type="project" value="UniProtKB-UniRule"/>
</dbReference>
<dbReference type="Ensembl" id="ENSAOWT00000018655.1">
    <property type="protein sequence ID" value="ENSAOWP00000016434.1"/>
    <property type="gene ID" value="ENSAOWG00000011183.1"/>
</dbReference>
<feature type="compositionally biased region" description="Basic and acidic residues" evidence="8">
    <location>
        <begin position="859"/>
        <end position="873"/>
    </location>
</feature>
<dbReference type="FunFam" id="1.25.40.20:FF:000004">
    <property type="entry name" value="Phosphatase 1 regulatory subunit 12A"/>
    <property type="match status" value="1"/>
</dbReference>
<feature type="compositionally biased region" description="Low complexity" evidence="8">
    <location>
        <begin position="377"/>
        <end position="402"/>
    </location>
</feature>
<dbReference type="GO" id="GO:0019901">
    <property type="term" value="F:protein kinase binding"/>
    <property type="evidence" value="ECO:0007669"/>
    <property type="project" value="InterPro"/>
</dbReference>
<feature type="region of interest" description="Disordered" evidence="8">
    <location>
        <begin position="329"/>
        <end position="873"/>
    </location>
</feature>
<dbReference type="GO" id="GO:0004857">
    <property type="term" value="F:enzyme inhibitor activity"/>
    <property type="evidence" value="ECO:0007669"/>
    <property type="project" value="TreeGrafter"/>
</dbReference>
<feature type="coiled-coil region" evidence="7">
    <location>
        <begin position="881"/>
        <end position="962"/>
    </location>
</feature>
<feature type="compositionally biased region" description="Polar residues" evidence="8">
    <location>
        <begin position="740"/>
        <end position="754"/>
    </location>
</feature>
<protein>
    <recommendedName>
        <fullName evidence="5">Protein phosphatase 1 regulatory subunit</fullName>
    </recommendedName>
</protein>
<feature type="region of interest" description="Disordered" evidence="8">
    <location>
        <begin position="290"/>
        <end position="312"/>
    </location>
</feature>
<evidence type="ECO:0000256" key="3">
    <source>
        <dbReference type="ARBA" id="ARBA00022737"/>
    </source>
</evidence>
<dbReference type="Pfam" id="PF12796">
    <property type="entry name" value="Ank_2"/>
    <property type="match status" value="2"/>
</dbReference>
<keyword evidence="3" id="KW-0677">Repeat</keyword>
<comment type="subcellular location">
    <subcellularLocation>
        <location evidence="1 5">Cytoplasm</location>
    </subcellularLocation>
</comment>
<feature type="compositionally biased region" description="Low complexity" evidence="8">
    <location>
        <begin position="716"/>
        <end position="739"/>
    </location>
</feature>
<feature type="repeat" description="ANK" evidence="6">
    <location>
        <begin position="72"/>
        <end position="104"/>
    </location>
</feature>
<feature type="compositionally biased region" description="Low complexity" evidence="8">
    <location>
        <begin position="593"/>
        <end position="606"/>
    </location>
</feature>
<dbReference type="Pfam" id="PF15898">
    <property type="entry name" value="PRKG1_interact"/>
    <property type="match status" value="1"/>
</dbReference>
<feature type="compositionally biased region" description="Low complexity" evidence="8">
    <location>
        <begin position="469"/>
        <end position="480"/>
    </location>
</feature>
<dbReference type="GO" id="GO:0031672">
    <property type="term" value="C:A band"/>
    <property type="evidence" value="ECO:0007669"/>
    <property type="project" value="TreeGrafter"/>
</dbReference>
<feature type="compositionally biased region" description="Basic residues" evidence="8">
    <location>
        <begin position="628"/>
        <end position="638"/>
    </location>
</feature>
<dbReference type="FunFam" id="1.25.40.20:FF:000876">
    <property type="entry name" value="Protein phosphatase 1 regulatory subunit 12A"/>
    <property type="match status" value="1"/>
</dbReference>
<accession>A0A8B9Q4V2</accession>
<dbReference type="Proteomes" id="UP000694424">
    <property type="component" value="Unplaced"/>
</dbReference>
<feature type="compositionally biased region" description="Basic and acidic residues" evidence="8">
    <location>
        <begin position="481"/>
        <end position="491"/>
    </location>
</feature>
<evidence type="ECO:0000313" key="10">
    <source>
        <dbReference type="Ensembl" id="ENSAOWP00000016434.1"/>
    </source>
</evidence>
<dbReference type="Gene3D" id="6.10.140.390">
    <property type="match status" value="1"/>
</dbReference>
<reference evidence="10" key="2">
    <citation type="submission" date="2025-09" db="UniProtKB">
        <authorList>
            <consortium name="Ensembl"/>
        </authorList>
    </citation>
    <scope>IDENTIFICATION</scope>
</reference>